<feature type="compositionally biased region" description="Low complexity" evidence="1">
    <location>
        <begin position="86"/>
        <end position="103"/>
    </location>
</feature>
<dbReference type="EMBL" id="CP021023">
    <property type="protein sequence ID" value="ARN57147.1"/>
    <property type="molecule type" value="Genomic_DNA"/>
</dbReference>
<evidence type="ECO:0000313" key="2">
    <source>
        <dbReference type="EMBL" id="ARN57147.1"/>
    </source>
</evidence>
<proteinExistence type="predicted"/>
<evidence type="ECO:0000256" key="1">
    <source>
        <dbReference type="SAM" id="MobiDB-lite"/>
    </source>
</evidence>
<keyword evidence="3" id="KW-1185">Reference proteome</keyword>
<organism evidence="2 3">
    <name type="scientific">Sedimentisphaera salicampi</name>
    <dbReference type="NCBI Taxonomy" id="1941349"/>
    <lineage>
        <taxon>Bacteria</taxon>
        <taxon>Pseudomonadati</taxon>
        <taxon>Planctomycetota</taxon>
        <taxon>Phycisphaerae</taxon>
        <taxon>Sedimentisphaerales</taxon>
        <taxon>Sedimentisphaeraceae</taxon>
        <taxon>Sedimentisphaera</taxon>
    </lineage>
</organism>
<dbReference type="KEGG" id="pbp:STSP1_01543"/>
<gene>
    <name evidence="2" type="ORF">STSP1_01543</name>
</gene>
<protein>
    <submittedName>
        <fullName evidence="2">Uncharacterized protein</fullName>
    </submittedName>
</protein>
<feature type="region of interest" description="Disordered" evidence="1">
    <location>
        <begin position="69"/>
        <end position="103"/>
    </location>
</feature>
<evidence type="ECO:0000313" key="3">
    <source>
        <dbReference type="Proteomes" id="UP000193334"/>
    </source>
</evidence>
<reference evidence="3" key="1">
    <citation type="submission" date="2017-04" db="EMBL/GenBank/DDBJ databases">
        <title>Comparative genomics and description of representatives of a novel lineage of planctomycetes thriving in anoxic sediments.</title>
        <authorList>
            <person name="Spring S."/>
            <person name="Bunk B."/>
            <person name="Sproer C."/>
        </authorList>
    </citation>
    <scope>NUCLEOTIDE SEQUENCE [LARGE SCALE GENOMIC DNA]</scope>
    <source>
        <strain evidence="3">ST-PulAB-D4</strain>
    </source>
</reference>
<dbReference type="STRING" id="1941349.STSP1_01543"/>
<dbReference type="RefSeq" id="WP_085755818.1">
    <property type="nucleotide sequence ID" value="NZ_CP021023.1"/>
</dbReference>
<name>A0A1W6LMZ3_9BACT</name>
<dbReference type="AlphaFoldDB" id="A0A1W6LMZ3"/>
<dbReference type="Proteomes" id="UP000193334">
    <property type="component" value="Chromosome"/>
</dbReference>
<feature type="compositionally biased region" description="Basic and acidic residues" evidence="1">
    <location>
        <begin position="69"/>
        <end position="81"/>
    </location>
</feature>
<sequence length="103" mass="11040">MKGKIIKTLLLSLAMFIAGYLTAVYSLEKDGAAEGKNQNLSESIENISSTVKSAASEHGEQALRLMRDRINKMLEEKEEKSGQAGGAESPEEAQSPEAGSENP</sequence>
<accession>A0A1W6LMZ3</accession>